<dbReference type="InterPro" id="IPR045863">
    <property type="entry name" value="CorA_TM1_TM2"/>
</dbReference>
<dbReference type="Proteomes" id="UP000824106">
    <property type="component" value="Unassembled WGS sequence"/>
</dbReference>
<name>A0A9D2JXX8_9LACT</name>
<keyword evidence="5 8" id="KW-0812">Transmembrane</keyword>
<dbReference type="GO" id="GO:0005886">
    <property type="term" value="C:plasma membrane"/>
    <property type="evidence" value="ECO:0007669"/>
    <property type="project" value="UniProtKB-SubCell"/>
</dbReference>
<dbReference type="Gene3D" id="3.30.460.20">
    <property type="entry name" value="CorA soluble domain-like"/>
    <property type="match status" value="1"/>
</dbReference>
<comment type="subcellular location">
    <subcellularLocation>
        <location evidence="1">Cell membrane</location>
        <topology evidence="1">Multi-pass membrane protein</topology>
    </subcellularLocation>
    <subcellularLocation>
        <location evidence="8">Membrane</location>
        <topology evidence="8">Multi-pass membrane protein</topology>
    </subcellularLocation>
</comment>
<comment type="similarity">
    <text evidence="2 8">Belongs to the CorA metal ion transporter (MIT) (TC 1.A.35) family.</text>
</comment>
<evidence type="ECO:0000256" key="8">
    <source>
        <dbReference type="RuleBase" id="RU362010"/>
    </source>
</evidence>
<dbReference type="GO" id="GO:0050897">
    <property type="term" value="F:cobalt ion binding"/>
    <property type="evidence" value="ECO:0007669"/>
    <property type="project" value="TreeGrafter"/>
</dbReference>
<dbReference type="GO" id="GO:0015095">
    <property type="term" value="F:magnesium ion transmembrane transporter activity"/>
    <property type="evidence" value="ECO:0007669"/>
    <property type="project" value="UniProtKB-UniRule"/>
</dbReference>
<dbReference type="PANTHER" id="PTHR46494">
    <property type="entry name" value="CORA FAMILY METAL ION TRANSPORTER (EUROFUNG)"/>
    <property type="match status" value="1"/>
</dbReference>
<feature type="transmembrane region" description="Helical" evidence="8">
    <location>
        <begin position="295"/>
        <end position="314"/>
    </location>
</feature>
<reference evidence="10" key="1">
    <citation type="journal article" date="2021" name="PeerJ">
        <title>Extensive microbial diversity within the chicken gut microbiome revealed by metagenomics and culture.</title>
        <authorList>
            <person name="Gilroy R."/>
            <person name="Ravi A."/>
            <person name="Getino M."/>
            <person name="Pursley I."/>
            <person name="Horton D.L."/>
            <person name="Alikhan N.F."/>
            <person name="Baker D."/>
            <person name="Gharbi K."/>
            <person name="Hall N."/>
            <person name="Watson M."/>
            <person name="Adriaenssens E.M."/>
            <person name="Foster-Nyarko E."/>
            <person name="Jarju S."/>
            <person name="Secka A."/>
            <person name="Antonio M."/>
            <person name="Oren A."/>
            <person name="Chaudhuri R.R."/>
            <person name="La Ragione R."/>
            <person name="Hildebrand F."/>
            <person name="Pallen M.J."/>
        </authorList>
    </citation>
    <scope>NUCLEOTIDE SEQUENCE</scope>
    <source>
        <strain evidence="10">CHK169-4300</strain>
    </source>
</reference>
<dbReference type="FunFam" id="1.20.58.340:FF:000012">
    <property type="entry name" value="Magnesium transport protein CorA"/>
    <property type="match status" value="1"/>
</dbReference>
<evidence type="ECO:0000256" key="5">
    <source>
        <dbReference type="ARBA" id="ARBA00022692"/>
    </source>
</evidence>
<keyword evidence="6 8" id="KW-1133">Transmembrane helix</keyword>
<dbReference type="AlphaFoldDB" id="A0A9D2JXX8"/>
<keyword evidence="3 8" id="KW-0813">Transport</keyword>
<dbReference type="InterPro" id="IPR004488">
    <property type="entry name" value="Mg/Co-transport_prot_CorA"/>
</dbReference>
<evidence type="ECO:0000313" key="10">
    <source>
        <dbReference type="EMBL" id="HIZ71391.1"/>
    </source>
</evidence>
<comment type="caution">
    <text evidence="10">The sequence shown here is derived from an EMBL/GenBank/DDBJ whole genome shotgun (WGS) entry which is preliminary data.</text>
</comment>
<organism evidence="10 11">
    <name type="scientific">Candidatus Atopostipes pullistercoris</name>
    <dbReference type="NCBI Taxonomy" id="2838467"/>
    <lineage>
        <taxon>Bacteria</taxon>
        <taxon>Bacillati</taxon>
        <taxon>Bacillota</taxon>
        <taxon>Bacilli</taxon>
        <taxon>Lactobacillales</taxon>
        <taxon>Carnobacteriaceae</taxon>
        <taxon>Atopostipes</taxon>
    </lineage>
</organism>
<evidence type="ECO:0000256" key="2">
    <source>
        <dbReference type="ARBA" id="ARBA00009765"/>
    </source>
</evidence>
<keyword evidence="8" id="KW-0460">Magnesium</keyword>
<dbReference type="CDD" id="cd12828">
    <property type="entry name" value="TmCorA-like_1"/>
    <property type="match status" value="1"/>
</dbReference>
<keyword evidence="4 8" id="KW-1003">Cell membrane</keyword>
<dbReference type="NCBIfam" id="TIGR00383">
    <property type="entry name" value="corA"/>
    <property type="match status" value="1"/>
</dbReference>
<evidence type="ECO:0000256" key="4">
    <source>
        <dbReference type="ARBA" id="ARBA00022475"/>
    </source>
</evidence>
<dbReference type="EMBL" id="DXAZ01000102">
    <property type="protein sequence ID" value="HIZ71391.1"/>
    <property type="molecule type" value="Genomic_DNA"/>
</dbReference>
<evidence type="ECO:0000256" key="3">
    <source>
        <dbReference type="ARBA" id="ARBA00022448"/>
    </source>
</evidence>
<protein>
    <recommendedName>
        <fullName evidence="8">Magnesium transport protein CorA</fullName>
    </recommendedName>
</protein>
<evidence type="ECO:0000313" key="11">
    <source>
        <dbReference type="Proteomes" id="UP000824106"/>
    </source>
</evidence>
<evidence type="ECO:0000256" key="9">
    <source>
        <dbReference type="SAM" id="MobiDB-lite"/>
    </source>
</evidence>
<keyword evidence="8" id="KW-0406">Ion transport</keyword>
<dbReference type="PANTHER" id="PTHR46494:SF1">
    <property type="entry name" value="CORA FAMILY METAL ION TRANSPORTER (EUROFUNG)"/>
    <property type="match status" value="1"/>
</dbReference>
<dbReference type="GO" id="GO:0000287">
    <property type="term" value="F:magnesium ion binding"/>
    <property type="evidence" value="ECO:0007669"/>
    <property type="project" value="TreeGrafter"/>
</dbReference>
<evidence type="ECO:0000256" key="6">
    <source>
        <dbReference type="ARBA" id="ARBA00022989"/>
    </source>
</evidence>
<dbReference type="Gene3D" id="1.20.58.340">
    <property type="entry name" value="Magnesium transport protein CorA, transmembrane region"/>
    <property type="match status" value="2"/>
</dbReference>
<evidence type="ECO:0000256" key="1">
    <source>
        <dbReference type="ARBA" id="ARBA00004651"/>
    </source>
</evidence>
<dbReference type="Pfam" id="PF01544">
    <property type="entry name" value="CorA"/>
    <property type="match status" value="1"/>
</dbReference>
<proteinExistence type="inferred from homology"/>
<dbReference type="SUPFAM" id="SSF143865">
    <property type="entry name" value="CorA soluble domain-like"/>
    <property type="match status" value="1"/>
</dbReference>
<gene>
    <name evidence="8 10" type="primary">corA</name>
    <name evidence="10" type="ORF">H9808_06465</name>
</gene>
<dbReference type="InterPro" id="IPR002523">
    <property type="entry name" value="MgTranspt_CorA/ZnTranspt_ZntB"/>
</dbReference>
<accession>A0A9D2JXX8</accession>
<keyword evidence="7 8" id="KW-0472">Membrane</keyword>
<sequence length="352" mass="41244">MPKEGKNIAENINTPPGTATHVGEKKIETVKLTYTKYNKENIERKNIENIDEFIHDKDPNKVKWLNITGLQDTELIENLCQTLNVHPLVVEDILNTGQAAKYEAFEHYLFLNAKSIIFNKKDELEAEQISFLLFKDRLISFQESESTIFDPLKKRLVGGTYIRKNNADDLLYGLLDNIVDHYFVVMEKIGDEIDKVEDELLSVPTKEVLHKIYALKRELIFIQNTLWPMRNVVNTLSRNETDLIDEKTTRYFQDVYDHVIQMIDLTETYRDISSGMLDTYLSSISNKTNDVMKVLTIYSTIFIPLSFLAGVYGMNFKYFPELNWKYSYPLFWLVSILITIIMIRFFKKKDWL</sequence>
<dbReference type="GO" id="GO:0015087">
    <property type="term" value="F:cobalt ion transmembrane transporter activity"/>
    <property type="evidence" value="ECO:0007669"/>
    <property type="project" value="UniProtKB-UniRule"/>
</dbReference>
<feature type="region of interest" description="Disordered" evidence="9">
    <location>
        <begin position="1"/>
        <end position="20"/>
    </location>
</feature>
<evidence type="ECO:0000256" key="7">
    <source>
        <dbReference type="ARBA" id="ARBA00023136"/>
    </source>
</evidence>
<feature type="transmembrane region" description="Helical" evidence="8">
    <location>
        <begin position="326"/>
        <end position="346"/>
    </location>
</feature>
<reference evidence="10" key="2">
    <citation type="submission" date="2021-04" db="EMBL/GenBank/DDBJ databases">
        <authorList>
            <person name="Gilroy R."/>
        </authorList>
    </citation>
    <scope>NUCLEOTIDE SEQUENCE</scope>
    <source>
        <strain evidence="10">CHK169-4300</strain>
    </source>
</reference>
<dbReference type="InterPro" id="IPR045861">
    <property type="entry name" value="CorA_cytoplasmic_dom"/>
</dbReference>
<comment type="function">
    <text evidence="8">Mediates influx of magnesium ions.</text>
</comment>
<dbReference type="SUPFAM" id="SSF144083">
    <property type="entry name" value="Magnesium transport protein CorA, transmembrane region"/>
    <property type="match status" value="1"/>
</dbReference>